<sequence>MKFVLQVSPRGQITLPAPLRKALSLKPGDPLLVRLEEGRLVLEPVYLLPVEAYTEERIREFLQASQADDEEVAAFRRAWGLE</sequence>
<reference evidence="7 8" key="1">
    <citation type="journal article" date="2019" name="Extremophiles">
        <title>Biogeography of thermophiles and predominance of Thermus scotoductus in domestic water heaters.</title>
        <authorList>
            <person name="Wilpiszeski R.L."/>
            <person name="Zhang Z."/>
            <person name="House C.H."/>
        </authorList>
    </citation>
    <scope>NUCLEOTIDE SEQUENCE [LARGE SCALE GENOMIC DNA]</scope>
    <source>
        <strain evidence="6 7">27_S27</strain>
        <strain evidence="5 9">28_S28</strain>
        <strain evidence="4 8">32_S32</strain>
        <strain evidence="3 10">38_S38</strain>
    </source>
</reference>
<dbReference type="AlphaFoldDB" id="A0A348XRE8"/>
<dbReference type="EMBL" id="PELW01000129">
    <property type="protein sequence ID" value="RTH26159.1"/>
    <property type="molecule type" value="Genomic_DNA"/>
</dbReference>
<feature type="domain" description="SpoVT-AbrB" evidence="2">
    <location>
        <begin position="2"/>
        <end position="47"/>
    </location>
</feature>
<dbReference type="Proteomes" id="UP000286910">
    <property type="component" value="Unassembled WGS sequence"/>
</dbReference>
<protein>
    <submittedName>
        <fullName evidence="4">AbrB/MazE/SpoVT family DNA-binding domain-containing protein</fullName>
    </submittedName>
</protein>
<dbReference type="InterPro" id="IPR007159">
    <property type="entry name" value="SpoVT-AbrB_dom"/>
</dbReference>
<evidence type="ECO:0000313" key="6">
    <source>
        <dbReference type="EMBL" id="RTH26159.1"/>
    </source>
</evidence>
<dbReference type="RefSeq" id="WP_019551684.1">
    <property type="nucleotide sequence ID" value="NZ_DAHVNI010000032.1"/>
</dbReference>
<evidence type="ECO:0000259" key="2">
    <source>
        <dbReference type="PROSITE" id="PS51740"/>
    </source>
</evidence>
<comment type="caution">
    <text evidence="4">The sequence shown here is derived from an EMBL/GenBank/DDBJ whole genome shotgun (WGS) entry which is preliminary data.</text>
</comment>
<dbReference type="Pfam" id="PF04014">
    <property type="entry name" value="MazE_antitoxin"/>
    <property type="match status" value="1"/>
</dbReference>
<accession>A0A348XRE8</accession>
<dbReference type="InterPro" id="IPR037914">
    <property type="entry name" value="SpoVT-AbrB_sf"/>
</dbReference>
<gene>
    <name evidence="6" type="ORF">CSW40_05565</name>
    <name evidence="5" type="ORF">CSW41_11955</name>
    <name evidence="4" type="ORF">CSW45_13995</name>
    <name evidence="3" type="ORF">CSW50_14045</name>
</gene>
<dbReference type="Gene3D" id="2.10.260.10">
    <property type="match status" value="1"/>
</dbReference>
<dbReference type="EMBL" id="PELM01000485">
    <property type="protein sequence ID" value="RTG98914.1"/>
    <property type="molecule type" value="Genomic_DNA"/>
</dbReference>
<dbReference type="EMBL" id="PELR01000402">
    <property type="protein sequence ID" value="RTH00175.1"/>
    <property type="molecule type" value="Genomic_DNA"/>
</dbReference>
<evidence type="ECO:0000256" key="1">
    <source>
        <dbReference type="PROSITE-ProRule" id="PRU01076"/>
    </source>
</evidence>
<organism evidence="4 8">
    <name type="scientific">Thermus scotoductus</name>
    <dbReference type="NCBI Taxonomy" id="37636"/>
    <lineage>
        <taxon>Bacteria</taxon>
        <taxon>Thermotogati</taxon>
        <taxon>Deinococcota</taxon>
        <taxon>Deinococci</taxon>
        <taxon>Thermales</taxon>
        <taxon>Thermaceae</taxon>
        <taxon>Thermus</taxon>
    </lineage>
</organism>
<dbReference type="Proteomes" id="UP000287439">
    <property type="component" value="Unassembled WGS sequence"/>
</dbReference>
<dbReference type="Proteomes" id="UP000286712">
    <property type="component" value="Unassembled WGS sequence"/>
</dbReference>
<dbReference type="EMBL" id="PELV01000404">
    <property type="protein sequence ID" value="RTH14536.1"/>
    <property type="molecule type" value="Genomic_DNA"/>
</dbReference>
<name>A0A348XRE8_THESC</name>
<dbReference type="GeneID" id="93867700"/>
<proteinExistence type="predicted"/>
<evidence type="ECO:0000313" key="10">
    <source>
        <dbReference type="Proteomes" id="UP000288082"/>
    </source>
</evidence>
<keyword evidence="1 4" id="KW-0238">DNA-binding</keyword>
<dbReference type="PROSITE" id="PS51740">
    <property type="entry name" value="SPOVT_ABRB"/>
    <property type="match status" value="1"/>
</dbReference>
<evidence type="ECO:0000313" key="7">
    <source>
        <dbReference type="Proteomes" id="UP000286712"/>
    </source>
</evidence>
<dbReference type="GO" id="GO:0003677">
    <property type="term" value="F:DNA binding"/>
    <property type="evidence" value="ECO:0007669"/>
    <property type="project" value="UniProtKB-UniRule"/>
</dbReference>
<evidence type="ECO:0000313" key="5">
    <source>
        <dbReference type="EMBL" id="RTH14536.1"/>
    </source>
</evidence>
<evidence type="ECO:0000313" key="8">
    <source>
        <dbReference type="Proteomes" id="UP000286910"/>
    </source>
</evidence>
<dbReference type="SMART" id="SM00966">
    <property type="entry name" value="SpoVT_AbrB"/>
    <property type="match status" value="1"/>
</dbReference>
<evidence type="ECO:0000313" key="9">
    <source>
        <dbReference type="Proteomes" id="UP000287439"/>
    </source>
</evidence>
<dbReference type="SUPFAM" id="SSF89447">
    <property type="entry name" value="AbrB/MazE/MraZ-like"/>
    <property type="match status" value="1"/>
</dbReference>
<dbReference type="Proteomes" id="UP000288082">
    <property type="component" value="Unassembled WGS sequence"/>
</dbReference>
<evidence type="ECO:0000313" key="3">
    <source>
        <dbReference type="EMBL" id="RTG98914.1"/>
    </source>
</evidence>
<dbReference type="NCBIfam" id="TIGR01439">
    <property type="entry name" value="lp_hng_hel_AbrB"/>
    <property type="match status" value="1"/>
</dbReference>
<evidence type="ECO:0000313" key="4">
    <source>
        <dbReference type="EMBL" id="RTH00175.1"/>
    </source>
</evidence>